<dbReference type="InterPro" id="IPR004993">
    <property type="entry name" value="GH3"/>
</dbReference>
<dbReference type="EMBL" id="CM029046">
    <property type="protein sequence ID" value="KAG2586115.1"/>
    <property type="molecule type" value="Genomic_DNA"/>
</dbReference>
<dbReference type="Proteomes" id="UP000823388">
    <property type="component" value="Chromosome 5N"/>
</dbReference>
<dbReference type="PANTHER" id="PTHR31901">
    <property type="entry name" value="GH3 DOMAIN-CONTAINING PROTEIN"/>
    <property type="match status" value="1"/>
</dbReference>
<keyword evidence="2" id="KW-0436">Ligase</keyword>
<dbReference type="GO" id="GO:0005737">
    <property type="term" value="C:cytoplasm"/>
    <property type="evidence" value="ECO:0007669"/>
    <property type="project" value="TreeGrafter"/>
</dbReference>
<sequence>MLGRKTKKKSEFSSEEAIAEFERLTLDAAAVQRETLRRILDENGAVEYLQRLGLAGRTDPDAFRACVPLATHGDLEPYIGRIADGDTSPVLTAKPVTSISLSSGTTQGKRKYLPFNDELFKLTMHVYRTSFAFRNRAFPVDDGKALQFVYGSRQLTTKGGLTATTATTNLYRNEEYKAAVRDIQLPCCSPDEVIFGPDFAESLYCHLLCGLLFAGEVRTVFAMFGHNLTLAFETLELVWEDLCHDIRRGAPSPARVTNPAVRRAVSALLAPNPALADEVARRCAGLSNWYGVIPALWPNAKYVHTIVTGSMEHYVRKLRHYAGGLPLVAMDYGASEGMVGANVEPEMPLESATFTVLPNIAYFEFIPLKTSDGGEACPVASYAEAEPVGLTEVTVGEHYEVVMTTFAGLYRYRLGDVVKVAGFYNSTPKLKFVCRGMLTLSINVDKNSEQDVQLAVDSAAKILAAAGERLEVLDYTSHADVSSDPGHYVIFWELSAAAGADDDVLQSCCDELDRGFVDAGYVSSRKTNAIGPLELRVLQPGTFRKVMEDYLSLGAPVNQFKLPRCVAGSNSSVLQILSSSTMKVLFSTAYGSSC</sequence>
<proteinExistence type="inferred from homology"/>
<reference evidence="5" key="1">
    <citation type="submission" date="2020-05" db="EMBL/GenBank/DDBJ databases">
        <title>WGS assembly of Panicum virgatum.</title>
        <authorList>
            <person name="Lovell J.T."/>
            <person name="Jenkins J."/>
            <person name="Shu S."/>
            <person name="Juenger T.E."/>
            <person name="Schmutz J."/>
        </authorList>
    </citation>
    <scope>NUCLEOTIDE SEQUENCE</scope>
    <source>
        <strain evidence="5">AP13</strain>
    </source>
</reference>
<evidence type="ECO:0000313" key="6">
    <source>
        <dbReference type="Proteomes" id="UP000823388"/>
    </source>
</evidence>
<evidence type="ECO:0000256" key="1">
    <source>
        <dbReference type="ARBA" id="ARBA00008068"/>
    </source>
</evidence>
<dbReference type="PANTHER" id="PTHR31901:SF42">
    <property type="entry name" value="INDOLE-3-ACETIC ACID-AMIDO SYNTHETASE GH3.6"/>
    <property type="match status" value="1"/>
</dbReference>
<dbReference type="InterPro" id="IPR055378">
    <property type="entry name" value="GH3_C"/>
</dbReference>
<dbReference type="OrthoDB" id="10004661at2759"/>
<accession>A0A8T0RLW9</accession>
<dbReference type="Pfam" id="PF03321">
    <property type="entry name" value="GH3"/>
    <property type="match status" value="1"/>
</dbReference>
<dbReference type="Pfam" id="PF23571">
    <property type="entry name" value="GH3_M"/>
    <property type="match status" value="1"/>
</dbReference>
<dbReference type="Pfam" id="PF23572">
    <property type="entry name" value="GH3_C"/>
    <property type="match status" value="1"/>
</dbReference>
<dbReference type="GO" id="GO:0016881">
    <property type="term" value="F:acid-amino acid ligase activity"/>
    <property type="evidence" value="ECO:0007669"/>
    <property type="project" value="TreeGrafter"/>
</dbReference>
<keyword evidence="6" id="KW-1185">Reference proteome</keyword>
<comment type="similarity">
    <text evidence="1">Belongs to the IAA-amido conjugating enzyme family.</text>
</comment>
<evidence type="ECO:0000259" key="4">
    <source>
        <dbReference type="Pfam" id="PF23572"/>
    </source>
</evidence>
<evidence type="ECO:0000259" key="3">
    <source>
        <dbReference type="Pfam" id="PF23571"/>
    </source>
</evidence>
<organism evidence="5 6">
    <name type="scientific">Panicum virgatum</name>
    <name type="common">Blackwell switchgrass</name>
    <dbReference type="NCBI Taxonomy" id="38727"/>
    <lineage>
        <taxon>Eukaryota</taxon>
        <taxon>Viridiplantae</taxon>
        <taxon>Streptophyta</taxon>
        <taxon>Embryophyta</taxon>
        <taxon>Tracheophyta</taxon>
        <taxon>Spermatophyta</taxon>
        <taxon>Magnoliopsida</taxon>
        <taxon>Liliopsida</taxon>
        <taxon>Poales</taxon>
        <taxon>Poaceae</taxon>
        <taxon>PACMAD clade</taxon>
        <taxon>Panicoideae</taxon>
        <taxon>Panicodae</taxon>
        <taxon>Paniceae</taxon>
        <taxon>Panicinae</taxon>
        <taxon>Panicum</taxon>
        <taxon>Panicum sect. Hiantes</taxon>
    </lineage>
</organism>
<dbReference type="InterPro" id="IPR055377">
    <property type="entry name" value="GH3_M"/>
</dbReference>
<gene>
    <name evidence="5" type="ORF">PVAP13_5NG022200</name>
</gene>
<feature type="domain" description="GH3 middle" evidence="3">
    <location>
        <begin position="354"/>
        <end position="435"/>
    </location>
</feature>
<evidence type="ECO:0000313" key="5">
    <source>
        <dbReference type="EMBL" id="KAG2586115.1"/>
    </source>
</evidence>
<name>A0A8T0RLW9_PANVG</name>
<evidence type="ECO:0000256" key="2">
    <source>
        <dbReference type="ARBA" id="ARBA00022598"/>
    </source>
</evidence>
<protein>
    <submittedName>
        <fullName evidence="5">Uncharacterized protein</fullName>
    </submittedName>
</protein>
<dbReference type="AlphaFoldDB" id="A0A8T0RLW9"/>
<comment type="caution">
    <text evidence="5">The sequence shown here is derived from an EMBL/GenBank/DDBJ whole genome shotgun (WGS) entry which is preliminary data.</text>
</comment>
<feature type="domain" description="GH3 C-terminal" evidence="4">
    <location>
        <begin position="450"/>
        <end position="567"/>
    </location>
</feature>